<keyword evidence="5" id="KW-1185">Reference proteome</keyword>
<organism evidence="4 5">
    <name type="scientific">Aurantiacibacter spongiae</name>
    <dbReference type="NCBI Taxonomy" id="2488860"/>
    <lineage>
        <taxon>Bacteria</taxon>
        <taxon>Pseudomonadati</taxon>
        <taxon>Pseudomonadota</taxon>
        <taxon>Alphaproteobacteria</taxon>
        <taxon>Sphingomonadales</taxon>
        <taxon>Erythrobacteraceae</taxon>
        <taxon>Aurantiacibacter</taxon>
    </lineage>
</organism>
<dbReference type="GO" id="GO:0019867">
    <property type="term" value="C:outer membrane"/>
    <property type="evidence" value="ECO:0007669"/>
    <property type="project" value="InterPro"/>
</dbReference>
<evidence type="ECO:0000256" key="1">
    <source>
        <dbReference type="ARBA" id="ARBA00022801"/>
    </source>
</evidence>
<dbReference type="InterPro" id="IPR008265">
    <property type="entry name" value="Lipase_GDSL_AS"/>
</dbReference>
<dbReference type="InterPro" id="IPR036514">
    <property type="entry name" value="SGNH_hydro_sf"/>
</dbReference>
<dbReference type="AlphaFoldDB" id="A0A3N5DSU5"/>
<evidence type="ECO:0000256" key="2">
    <source>
        <dbReference type="SAM" id="MobiDB-lite"/>
    </source>
</evidence>
<comment type="caution">
    <text evidence="4">The sequence shown here is derived from an EMBL/GenBank/DDBJ whole genome shotgun (WGS) entry which is preliminary data.</text>
</comment>
<dbReference type="InterPro" id="IPR006315">
    <property type="entry name" value="OM_autotransptr_brl_dom"/>
</dbReference>
<dbReference type="Gene3D" id="3.40.50.1110">
    <property type="entry name" value="SGNH hydrolase"/>
    <property type="match status" value="1"/>
</dbReference>
<evidence type="ECO:0000259" key="3">
    <source>
        <dbReference type="PROSITE" id="PS51208"/>
    </source>
</evidence>
<dbReference type="Proteomes" id="UP000275232">
    <property type="component" value="Unassembled WGS sequence"/>
</dbReference>
<dbReference type="GO" id="GO:0006629">
    <property type="term" value="P:lipid metabolic process"/>
    <property type="evidence" value="ECO:0007669"/>
    <property type="project" value="InterPro"/>
</dbReference>
<dbReference type="PANTHER" id="PTHR45648:SF22">
    <property type="entry name" value="GDSL LIPASE_ACYLHYDROLASE FAMILY PROTEIN (AFU_ORTHOLOGUE AFUA_4G14700)"/>
    <property type="match status" value="1"/>
</dbReference>
<dbReference type="EMBL" id="RPFZ01000001">
    <property type="protein sequence ID" value="RPF72351.1"/>
    <property type="molecule type" value="Genomic_DNA"/>
</dbReference>
<dbReference type="SUPFAM" id="SSF103515">
    <property type="entry name" value="Autotransporter"/>
    <property type="match status" value="1"/>
</dbReference>
<dbReference type="Pfam" id="PF00657">
    <property type="entry name" value="Lipase_GDSL"/>
    <property type="match status" value="1"/>
</dbReference>
<dbReference type="PROSITE" id="PS01098">
    <property type="entry name" value="LIPASE_GDSL_SER"/>
    <property type="match status" value="1"/>
</dbReference>
<feature type="region of interest" description="Disordered" evidence="2">
    <location>
        <begin position="1"/>
        <end position="37"/>
    </location>
</feature>
<dbReference type="PROSITE" id="PS51208">
    <property type="entry name" value="AUTOTRANSPORTER"/>
    <property type="match status" value="1"/>
</dbReference>
<dbReference type="PANTHER" id="PTHR45648">
    <property type="entry name" value="GDSL LIPASE/ACYLHYDROLASE FAMILY PROTEIN (AFU_ORTHOLOGUE AFUA_4G14700)"/>
    <property type="match status" value="1"/>
</dbReference>
<dbReference type="SUPFAM" id="SSF52266">
    <property type="entry name" value="SGNH hydrolase"/>
    <property type="match status" value="1"/>
</dbReference>
<evidence type="ECO:0000313" key="5">
    <source>
        <dbReference type="Proteomes" id="UP000275232"/>
    </source>
</evidence>
<protein>
    <submittedName>
        <fullName evidence="4">Autotransporter domain-containing protein</fullName>
    </submittedName>
</protein>
<gene>
    <name evidence="4" type="ORF">EG799_12490</name>
</gene>
<accession>A0A3N5DSU5</accession>
<dbReference type="NCBIfam" id="TIGR01414">
    <property type="entry name" value="autotrans_barl"/>
    <property type="match status" value="1"/>
</dbReference>
<dbReference type="RefSeq" id="WP_123881785.1">
    <property type="nucleotide sequence ID" value="NZ_RPFZ01000001.1"/>
</dbReference>
<feature type="domain" description="Autotransporter" evidence="3">
    <location>
        <begin position="345"/>
        <end position="621"/>
    </location>
</feature>
<reference evidence="4 5" key="1">
    <citation type="submission" date="2018-11" db="EMBL/GenBank/DDBJ databases">
        <title>Erythrobacter spongiae sp. nov., isolated from a marine sponge.</title>
        <authorList>
            <person name="Zhuang L."/>
            <person name="Luo L."/>
        </authorList>
    </citation>
    <scope>NUCLEOTIDE SEQUENCE [LARGE SCALE GENOMIC DNA]</scope>
    <source>
        <strain evidence="4 5">HN-E23</strain>
    </source>
</reference>
<dbReference type="InterPro" id="IPR036709">
    <property type="entry name" value="Autotransporte_beta_dom_sf"/>
</dbReference>
<dbReference type="SMART" id="SM00869">
    <property type="entry name" value="Autotransporter"/>
    <property type="match status" value="1"/>
</dbReference>
<evidence type="ECO:0000313" key="4">
    <source>
        <dbReference type="EMBL" id="RPF72351.1"/>
    </source>
</evidence>
<proteinExistence type="predicted"/>
<dbReference type="InterPro" id="IPR051058">
    <property type="entry name" value="GDSL_Est/Lipase"/>
</dbReference>
<keyword evidence="1" id="KW-0378">Hydrolase</keyword>
<dbReference type="Gene3D" id="2.40.128.130">
    <property type="entry name" value="Autotransporter beta-domain"/>
    <property type="match status" value="1"/>
</dbReference>
<dbReference type="CDD" id="cd01847">
    <property type="entry name" value="Triacylglycerol_lipase_like"/>
    <property type="match status" value="1"/>
</dbReference>
<name>A0A3N5DSU5_9SPHN</name>
<dbReference type="GO" id="GO:0016298">
    <property type="term" value="F:lipase activity"/>
    <property type="evidence" value="ECO:0007669"/>
    <property type="project" value="InterPro"/>
</dbReference>
<dbReference type="InterPro" id="IPR005546">
    <property type="entry name" value="Autotransporte_beta"/>
</dbReference>
<dbReference type="Pfam" id="PF03797">
    <property type="entry name" value="Autotransporter"/>
    <property type="match status" value="1"/>
</dbReference>
<sequence length="621" mass="63724">MRATGKSDTIAAVPPVRNDKTVRQEPAEGRDHEASPSRAALTTAIAFNLLAAGGVAAQDNDGLDVARVIVFGDSLADGGFYQQFLPLPPGEGSFTTNPDPVAPEVFAALLGYDLNPVYTVGGTNYAIGGARVALPTPTSPLAIPIASQIDNYLAAGGTFEPGDVVYIQGGGNDYFAFLAGGGTDPSLLTNAANILAAQVKRLEDAGADRIVTLAIQSDSAGLDLFNDTYEAALAANGANVLYFDTAMLFNEIVASPGTYGITNITDPACTGSSLTCGPEDYVEPNANLTYLQADDVHPAGITQRIEGQAIASLFSGFTLPGTIAREGQRAIRVQRIQYEGVQRNGLNPGGGLSLFGNASYDRISDSGAGALTQDAVGGTIGVAYDAPLGVGVGVALGYRHGDGSIAGRGDMGDLDTDTFTLSAFGRAALGPLHAIADATYGEGDVDLERTIPLGPALRVQASSTDTTLYGARGAVGFDAITLPVRIGPEIGLAYEKVKVDGFTEDGGYSTSLAVDGLDYESLTGRAGLVASAPLTAGTGLFARLSYVREFEDDDIAFTVTPTGAPVSYTSSYAYGDRDYGEFAAGISGTIGPVGVRAGGGAEFGRDDFTGVNVYAGVTLPF</sequence>
<feature type="compositionally biased region" description="Basic and acidic residues" evidence="2">
    <location>
        <begin position="17"/>
        <end position="35"/>
    </location>
</feature>
<dbReference type="OrthoDB" id="5292073at2"/>
<dbReference type="InterPro" id="IPR001087">
    <property type="entry name" value="GDSL"/>
</dbReference>